<organism evidence="1 2">
    <name type="scientific">Cirrhinus mrigala</name>
    <name type="common">Mrigala</name>
    <dbReference type="NCBI Taxonomy" id="683832"/>
    <lineage>
        <taxon>Eukaryota</taxon>
        <taxon>Metazoa</taxon>
        <taxon>Chordata</taxon>
        <taxon>Craniata</taxon>
        <taxon>Vertebrata</taxon>
        <taxon>Euteleostomi</taxon>
        <taxon>Actinopterygii</taxon>
        <taxon>Neopterygii</taxon>
        <taxon>Teleostei</taxon>
        <taxon>Ostariophysi</taxon>
        <taxon>Cypriniformes</taxon>
        <taxon>Cyprinidae</taxon>
        <taxon>Labeoninae</taxon>
        <taxon>Labeonini</taxon>
        <taxon>Cirrhinus</taxon>
    </lineage>
</organism>
<comment type="caution">
    <text evidence="1">The sequence shown here is derived from an EMBL/GenBank/DDBJ whole genome shotgun (WGS) entry which is preliminary data.</text>
</comment>
<accession>A0ABD0PKZ1</accession>
<feature type="non-terminal residue" evidence="1">
    <location>
        <position position="1"/>
    </location>
</feature>
<evidence type="ECO:0000313" key="2">
    <source>
        <dbReference type="Proteomes" id="UP001529510"/>
    </source>
</evidence>
<dbReference type="InterPro" id="IPR045028">
    <property type="entry name" value="DinG/Rad3-like"/>
</dbReference>
<keyword evidence="2" id="KW-1185">Reference proteome</keyword>
<dbReference type="EMBL" id="JAMKFB020000015">
    <property type="protein sequence ID" value="KAL0174562.1"/>
    <property type="molecule type" value="Genomic_DNA"/>
</dbReference>
<dbReference type="Proteomes" id="UP001529510">
    <property type="component" value="Unassembled WGS sequence"/>
</dbReference>
<evidence type="ECO:0000313" key="1">
    <source>
        <dbReference type="EMBL" id="KAL0174562.1"/>
    </source>
</evidence>
<feature type="non-terminal residue" evidence="1">
    <location>
        <position position="54"/>
    </location>
</feature>
<gene>
    <name evidence="1" type="ORF">M9458_030530</name>
</gene>
<dbReference type="InterPro" id="IPR027417">
    <property type="entry name" value="P-loop_NTPase"/>
</dbReference>
<dbReference type="PANTHER" id="PTHR11472:SF47">
    <property type="entry name" value="FANCONI ANEMIA GROUP J PROTEIN"/>
    <property type="match status" value="1"/>
</dbReference>
<sequence length="54" mass="5808">VWVGTVGAGPQGRKLCATFQHAETFAFQDEVGALLLKVCHTVGRGVLCFLPSYK</sequence>
<dbReference type="Gene3D" id="3.40.50.300">
    <property type="entry name" value="P-loop containing nucleotide triphosphate hydrolases"/>
    <property type="match status" value="1"/>
</dbReference>
<dbReference type="PANTHER" id="PTHR11472">
    <property type="entry name" value="DNA REPAIR DEAD HELICASE RAD3/XP-D SUBFAMILY MEMBER"/>
    <property type="match status" value="1"/>
</dbReference>
<reference evidence="1 2" key="1">
    <citation type="submission" date="2024-05" db="EMBL/GenBank/DDBJ databases">
        <title>Genome sequencing and assembly of Indian major carp, Cirrhinus mrigala (Hamilton, 1822).</title>
        <authorList>
            <person name="Mohindra V."/>
            <person name="Chowdhury L.M."/>
            <person name="Lal K."/>
            <person name="Jena J.K."/>
        </authorList>
    </citation>
    <scope>NUCLEOTIDE SEQUENCE [LARGE SCALE GENOMIC DNA]</scope>
    <source>
        <strain evidence="1">CM1030</strain>
        <tissue evidence="1">Blood</tissue>
    </source>
</reference>
<proteinExistence type="predicted"/>
<name>A0ABD0PKZ1_CIRMR</name>
<dbReference type="AlphaFoldDB" id="A0ABD0PKZ1"/>
<protein>
    <submittedName>
        <fullName evidence="1">Uncharacterized protein</fullName>
    </submittedName>
</protein>